<keyword evidence="20" id="KW-0560">Oxidoreductase</keyword>
<dbReference type="PANTHER" id="PTHR10422">
    <property type="entry name" value="CYTOCHROME C OXIDASE SUBUNIT 1"/>
    <property type="match status" value="1"/>
</dbReference>
<dbReference type="GO" id="GO:0004129">
    <property type="term" value="F:cytochrome-c oxidase activity"/>
    <property type="evidence" value="ECO:0007669"/>
    <property type="project" value="UniProtKB-EC"/>
</dbReference>
<evidence type="ECO:0000256" key="6">
    <source>
        <dbReference type="ARBA" id="ARBA00022475"/>
    </source>
</evidence>
<evidence type="ECO:0000256" key="4">
    <source>
        <dbReference type="ARBA" id="ARBA00012949"/>
    </source>
</evidence>
<sequence length="762" mass="86816">MEVQKFSYDNSIVRAFLYATIIFGVVGFLLGLTAALMLFYPELPEFIFGTDDPTIKSLREIGSGGLQGLIDTHGAFGFGRIRMLHTSAVIFAFVGNCIFAGAYYSMQRLLKTRMFSDTLSWIHFWSWQIMIVAVVITFLMGINTSKEYAEHEWPIDILITISWVIFGINMFGTIAKRRVRHLYVAIWFYIGTWIAVAMLHIFNNLEVPLSFTGWKSYSAYAGVKDALVQWWYGHNAVAFFLTTPILGLMYYFVPKAANRPVFSYKLSIIHFWSLIFVYIWAGPHHLQYTALPGWAQALGTGFSVMLIAPSWGGMLNGLLTLRGAWDKVRDNPILKFFVVAITCYGMATFEGPILATKTLNKIGHYTDWVIGHVHLGALGWNGFIAFGMIYYLIPIMWRTKLWSTKLANWHFWLGTLGIIFYAIPLYIAGFTQGLMWKEFNDDGTLVWKNWLDTVSAILPYYKMRFLGGVLYLSGSILMVVNVIATVRAGSFQKEVPAEAPALARISKNRKQSEGYHLWLERTPFLFSILSFVALAIGGFLEIVPTLLVKENVPTITAVKPYTPLELEGRDLYIREGCNSCHSQMIRPFRDEVVRFNGKNGQYSKAGEFVYDRPFLWGSKRTGPDLHRQGGKNPSSWHFKHMYNPRLTSPRSIMPRYPWLIAHKLDRSLTQDKIQFMKDVYDIPYTQAEIDSANTWANNQAAGIVRDIYKEAPDIKEAIEKEKAKKGADFIPLEEREITALIAYLQRLGTDIKTTEIKTASNN</sequence>
<comment type="pathway">
    <text evidence="3">Energy metabolism; oxidative phosphorylation.</text>
</comment>
<keyword evidence="7 18" id="KW-0349">Heme</keyword>
<dbReference type="InterPro" id="IPR003468">
    <property type="entry name" value="Cyt_c_oxidase_monohaem-su/FixO"/>
</dbReference>
<keyword evidence="5 19" id="KW-0813">Transport</keyword>
<dbReference type="GO" id="GO:0016491">
    <property type="term" value="F:oxidoreductase activity"/>
    <property type="evidence" value="ECO:0007669"/>
    <property type="project" value="UniProtKB-KW"/>
</dbReference>
<dbReference type="SUPFAM" id="SSF46626">
    <property type="entry name" value="Cytochrome c"/>
    <property type="match status" value="1"/>
</dbReference>
<dbReference type="SUPFAM" id="SSF81442">
    <property type="entry name" value="Cytochrome c oxidase subunit I-like"/>
    <property type="match status" value="1"/>
</dbReference>
<dbReference type="PANTHER" id="PTHR10422:SF29">
    <property type="entry name" value="CYTOCHROME C OXIDASE SUBUNIT 1 HOMOLOG, BACTEROID"/>
    <property type="match status" value="1"/>
</dbReference>
<dbReference type="OrthoDB" id="9806838at2"/>
<feature type="binding site" description="axial binding residue" evidence="18">
    <location>
        <position position="374"/>
    </location>
    <ligand>
        <name>heme b</name>
        <dbReference type="ChEBI" id="CHEBI:60344"/>
        <label>1; low-spin</label>
    </ligand>
    <ligandPart>
        <name>Fe</name>
        <dbReference type="ChEBI" id="CHEBI:18248"/>
    </ligandPart>
</feature>
<dbReference type="GO" id="GO:0022904">
    <property type="term" value="P:respiratory electron transport chain"/>
    <property type="evidence" value="ECO:0007669"/>
    <property type="project" value="TreeGrafter"/>
</dbReference>
<dbReference type="NCBIfam" id="NF011053">
    <property type="entry name" value="PRK14485.1"/>
    <property type="match status" value="1"/>
</dbReference>
<evidence type="ECO:0000256" key="16">
    <source>
        <dbReference type="ARBA" id="ARBA00023136"/>
    </source>
</evidence>
<dbReference type="Proteomes" id="UP000464318">
    <property type="component" value="Chromosome"/>
</dbReference>
<keyword evidence="9 19" id="KW-0812">Transmembrane</keyword>
<evidence type="ECO:0000256" key="1">
    <source>
        <dbReference type="ARBA" id="ARBA00001970"/>
    </source>
</evidence>
<gene>
    <name evidence="20" type="primary">ccoN</name>
    <name evidence="20" type="ORF">DBX24_03695</name>
</gene>
<keyword evidence="13" id="KW-1133">Transmembrane helix</keyword>
<dbReference type="KEGG" id="bcad:DBX24_03695"/>
<comment type="cofactor">
    <cofactor evidence="18">
        <name>heme</name>
        <dbReference type="ChEBI" id="CHEBI:30413"/>
    </cofactor>
    <text evidence="18">Binds 2 heme groups per subunit, denoted as high- and low-spin.</text>
</comment>
<evidence type="ECO:0000256" key="8">
    <source>
        <dbReference type="ARBA" id="ARBA00022660"/>
    </source>
</evidence>
<comment type="cofactor">
    <cofactor evidence="18">
        <name>Cu(2+)</name>
        <dbReference type="ChEBI" id="CHEBI:29036"/>
    </cofactor>
    <text evidence="18">Binds 1 copper ion per subunit, denoted as copper B.</text>
</comment>
<evidence type="ECO:0000256" key="13">
    <source>
        <dbReference type="ARBA" id="ARBA00022989"/>
    </source>
</evidence>
<feature type="binding site" description="axial binding residue" evidence="18">
    <location>
        <position position="85"/>
    </location>
    <ligand>
        <name>heme b</name>
        <dbReference type="ChEBI" id="CHEBI:60344"/>
        <label>1; low-spin</label>
    </ligand>
    <ligandPart>
        <name>Fe</name>
        <dbReference type="ChEBI" id="CHEBI:18248"/>
    </ligandPart>
</feature>
<comment type="cofactor">
    <cofactor evidence="1">
        <name>heme b</name>
        <dbReference type="ChEBI" id="CHEBI:60344"/>
    </cofactor>
</comment>
<evidence type="ECO:0000256" key="17">
    <source>
        <dbReference type="ARBA" id="ARBA00047816"/>
    </source>
</evidence>
<dbReference type="Gene3D" id="1.10.760.10">
    <property type="entry name" value="Cytochrome c-like domain"/>
    <property type="match status" value="1"/>
</dbReference>
<dbReference type="InterPro" id="IPR009056">
    <property type="entry name" value="Cyt_c-like_dom"/>
</dbReference>
<dbReference type="InterPro" id="IPR036909">
    <property type="entry name" value="Cyt_c-like_dom_sf"/>
</dbReference>
<dbReference type="InterPro" id="IPR000883">
    <property type="entry name" value="Cyt_C_Oxase_1"/>
</dbReference>
<keyword evidence="12 19" id="KW-0249">Electron transport</keyword>
<dbReference type="InterPro" id="IPR023616">
    <property type="entry name" value="Cyt_c_oxase-like_su1_dom"/>
</dbReference>
<dbReference type="GO" id="GO:0009060">
    <property type="term" value="P:aerobic respiration"/>
    <property type="evidence" value="ECO:0007669"/>
    <property type="project" value="InterPro"/>
</dbReference>
<dbReference type="PROSITE" id="PS51007">
    <property type="entry name" value="CYTC"/>
    <property type="match status" value="1"/>
</dbReference>
<evidence type="ECO:0000256" key="3">
    <source>
        <dbReference type="ARBA" id="ARBA00004673"/>
    </source>
</evidence>
<keyword evidence="15" id="KW-0186">Copper</keyword>
<dbReference type="PROSITE" id="PS50855">
    <property type="entry name" value="COX1"/>
    <property type="match status" value="1"/>
</dbReference>
<dbReference type="Pfam" id="PF02433">
    <property type="entry name" value="FixO"/>
    <property type="match status" value="1"/>
</dbReference>
<dbReference type="Gene3D" id="1.20.210.10">
    <property type="entry name" value="Cytochrome c oxidase-like, subunit I domain"/>
    <property type="match status" value="1"/>
</dbReference>
<proteinExistence type="inferred from homology"/>
<protein>
    <recommendedName>
        <fullName evidence="4">cytochrome-c oxidase</fullName>
        <ecNumber evidence="4">7.1.1.9</ecNumber>
    </recommendedName>
</protein>
<evidence type="ECO:0000256" key="2">
    <source>
        <dbReference type="ARBA" id="ARBA00004651"/>
    </source>
</evidence>
<dbReference type="EC" id="7.1.1.9" evidence="4"/>
<reference evidence="20 21" key="1">
    <citation type="submission" date="2018-04" db="EMBL/GenBank/DDBJ databases">
        <title>Characteristic and Complete Genome Sequencing of A Novel Member of Infective Endocarditis Causative Bacteria: Bergeyella cardium QL-PH.</title>
        <authorList>
            <person name="Pan H."/>
            <person name="Sun E."/>
            <person name="Zhang Y."/>
        </authorList>
    </citation>
    <scope>NUCLEOTIDE SEQUENCE [LARGE SCALE GENOMIC DNA]</scope>
    <source>
        <strain evidence="20 21">HPQL</strain>
    </source>
</reference>
<dbReference type="NCBIfam" id="TIGR00780">
    <property type="entry name" value="ccoN"/>
    <property type="match status" value="1"/>
</dbReference>
<feature type="binding site" evidence="18">
    <location>
        <position position="234"/>
    </location>
    <ligand>
        <name>Cu cation</name>
        <dbReference type="ChEBI" id="CHEBI:23378"/>
        <label>B</label>
    </ligand>
</feature>
<keyword evidence="10 18" id="KW-0479">Metal-binding</keyword>
<dbReference type="RefSeq" id="WP_160224022.1">
    <property type="nucleotide sequence ID" value="NZ_CP029149.1"/>
</dbReference>
<dbReference type="GO" id="GO:0046872">
    <property type="term" value="F:metal ion binding"/>
    <property type="evidence" value="ECO:0007669"/>
    <property type="project" value="UniProtKB-KW"/>
</dbReference>
<keyword evidence="6" id="KW-1003">Cell membrane</keyword>
<accession>A0A6P1QVK3</accession>
<evidence type="ECO:0000256" key="12">
    <source>
        <dbReference type="ARBA" id="ARBA00022982"/>
    </source>
</evidence>
<dbReference type="PROSITE" id="PS00077">
    <property type="entry name" value="COX1_CUB"/>
    <property type="match status" value="1"/>
</dbReference>
<feature type="binding site" description="axial binding residue" evidence="18">
    <location>
        <position position="372"/>
    </location>
    <ligand>
        <name>heme b</name>
        <dbReference type="ChEBI" id="CHEBI:60344"/>
        <label>2; high-spin</label>
    </ligand>
    <ligandPart>
        <name>Fe</name>
        <dbReference type="ChEBI" id="CHEBI:18248"/>
    </ligandPart>
</feature>
<evidence type="ECO:0000256" key="7">
    <source>
        <dbReference type="ARBA" id="ARBA00022617"/>
    </source>
</evidence>
<feature type="binding site" evidence="18">
    <location>
        <position position="285"/>
    </location>
    <ligand>
        <name>Cu cation</name>
        <dbReference type="ChEBI" id="CHEBI:23378"/>
        <label>B</label>
    </ligand>
</feature>
<dbReference type="InterPro" id="IPR023615">
    <property type="entry name" value="Cyt_c_Oxase_su1_BS"/>
</dbReference>
<feature type="binding site" evidence="18">
    <location>
        <position position="284"/>
    </location>
    <ligand>
        <name>Cu cation</name>
        <dbReference type="ChEBI" id="CHEBI:23378"/>
        <label>B</label>
    </ligand>
</feature>
<dbReference type="InterPro" id="IPR036927">
    <property type="entry name" value="Cyt_c_oxase-like_su1_sf"/>
</dbReference>
<keyword evidence="8 19" id="KW-0679">Respiratory chain</keyword>
<name>A0A6P1QVK3_9FLAO</name>
<evidence type="ECO:0000256" key="5">
    <source>
        <dbReference type="ARBA" id="ARBA00022448"/>
    </source>
</evidence>
<dbReference type="GO" id="GO:0015990">
    <property type="term" value="P:electron transport coupled proton transport"/>
    <property type="evidence" value="ECO:0007669"/>
    <property type="project" value="TreeGrafter"/>
</dbReference>
<evidence type="ECO:0000256" key="11">
    <source>
        <dbReference type="ARBA" id="ARBA00022967"/>
    </source>
</evidence>
<keyword evidence="11" id="KW-1278">Translocase</keyword>
<dbReference type="NCBIfam" id="NF011055">
    <property type="entry name" value="PRK14487.1"/>
    <property type="match status" value="1"/>
</dbReference>
<comment type="catalytic activity">
    <reaction evidence="17">
        <text>4 Fe(II)-[cytochrome c] + O2 + 8 H(+)(in) = 4 Fe(III)-[cytochrome c] + 2 H2O + 4 H(+)(out)</text>
        <dbReference type="Rhea" id="RHEA:11436"/>
        <dbReference type="Rhea" id="RHEA-COMP:10350"/>
        <dbReference type="Rhea" id="RHEA-COMP:14399"/>
        <dbReference type="ChEBI" id="CHEBI:15377"/>
        <dbReference type="ChEBI" id="CHEBI:15378"/>
        <dbReference type="ChEBI" id="CHEBI:15379"/>
        <dbReference type="ChEBI" id="CHEBI:29033"/>
        <dbReference type="ChEBI" id="CHEBI:29034"/>
        <dbReference type="EC" id="7.1.1.9"/>
    </reaction>
</comment>
<dbReference type="AlphaFoldDB" id="A0A6P1QVK3"/>
<organism evidence="20 21">
    <name type="scientific">Bergeyella cardium</name>
    <dbReference type="NCBI Taxonomy" id="1585976"/>
    <lineage>
        <taxon>Bacteria</taxon>
        <taxon>Pseudomonadati</taxon>
        <taxon>Bacteroidota</taxon>
        <taxon>Flavobacteriia</taxon>
        <taxon>Flavobacteriales</taxon>
        <taxon>Weeksellaceae</taxon>
        <taxon>Bergeyella</taxon>
    </lineage>
</organism>
<comment type="subcellular location">
    <subcellularLocation>
        <location evidence="2">Cell membrane</location>
        <topology evidence="2">Multi-pass membrane protein</topology>
    </subcellularLocation>
</comment>
<keyword evidence="14 18" id="KW-0408">Iron</keyword>
<evidence type="ECO:0000256" key="19">
    <source>
        <dbReference type="RuleBase" id="RU000370"/>
    </source>
</evidence>
<evidence type="ECO:0000313" key="21">
    <source>
        <dbReference type="Proteomes" id="UP000464318"/>
    </source>
</evidence>
<dbReference type="Pfam" id="PF00115">
    <property type="entry name" value="COX1"/>
    <property type="match status" value="1"/>
</dbReference>
<dbReference type="NCBIfam" id="TIGR00781">
    <property type="entry name" value="ccoO"/>
    <property type="match status" value="1"/>
</dbReference>
<evidence type="ECO:0000256" key="15">
    <source>
        <dbReference type="ARBA" id="ARBA00023008"/>
    </source>
</evidence>
<evidence type="ECO:0000256" key="14">
    <source>
        <dbReference type="ARBA" id="ARBA00023004"/>
    </source>
</evidence>
<dbReference type="InterPro" id="IPR004677">
    <property type="entry name" value="Cyt_c_oxidase_cbb3_su1"/>
</dbReference>
<evidence type="ECO:0000313" key="20">
    <source>
        <dbReference type="EMBL" id="QHN65063.1"/>
    </source>
</evidence>
<evidence type="ECO:0000256" key="18">
    <source>
        <dbReference type="PIRSR" id="PIRSR604677-50"/>
    </source>
</evidence>
<keyword evidence="21" id="KW-1185">Reference proteome</keyword>
<dbReference type="GO" id="GO:0020037">
    <property type="term" value="F:heme binding"/>
    <property type="evidence" value="ECO:0007669"/>
    <property type="project" value="InterPro"/>
</dbReference>
<dbReference type="EMBL" id="CP029149">
    <property type="protein sequence ID" value="QHN65063.1"/>
    <property type="molecule type" value="Genomic_DNA"/>
</dbReference>
<comment type="similarity">
    <text evidence="19">Belongs to the heme-copper respiratory oxidase family.</text>
</comment>
<dbReference type="GO" id="GO:0005886">
    <property type="term" value="C:plasma membrane"/>
    <property type="evidence" value="ECO:0007669"/>
    <property type="project" value="UniProtKB-SubCell"/>
</dbReference>
<evidence type="ECO:0000256" key="9">
    <source>
        <dbReference type="ARBA" id="ARBA00022692"/>
    </source>
</evidence>
<keyword evidence="16" id="KW-0472">Membrane</keyword>
<evidence type="ECO:0000256" key="10">
    <source>
        <dbReference type="ARBA" id="ARBA00022723"/>
    </source>
</evidence>